<evidence type="ECO:0000256" key="2">
    <source>
        <dbReference type="ARBA" id="ARBA00005984"/>
    </source>
</evidence>
<comment type="cofactor">
    <cofactor evidence="15">
        <name>Mg(2+)</name>
        <dbReference type="ChEBI" id="CHEBI:18420"/>
    </cofactor>
    <text evidence="15">Binds 1 Mg(2+) ion.</text>
</comment>
<keyword evidence="12" id="KW-0325">Glycoprotein</keyword>
<dbReference type="InterPro" id="IPR001952">
    <property type="entry name" value="Alkaline_phosphatase"/>
</dbReference>
<evidence type="ECO:0000256" key="6">
    <source>
        <dbReference type="ARBA" id="ARBA00022622"/>
    </source>
</evidence>
<evidence type="ECO:0000256" key="10">
    <source>
        <dbReference type="ARBA" id="ARBA00022842"/>
    </source>
</evidence>
<feature type="active site" description="Phosphoserine intermediate" evidence="14">
    <location>
        <position position="165"/>
    </location>
</feature>
<comment type="subcellular location">
    <subcellularLocation>
        <location evidence="1">Cell membrane</location>
        <topology evidence="1">Lipid-anchor</topology>
        <topology evidence="1">GPI-anchor</topology>
    </subcellularLocation>
</comment>
<dbReference type="AlphaFoldDB" id="A0A8C2AKN1"/>
<dbReference type="EC" id="3.1.3.1" evidence="4"/>
<feature type="binding site" evidence="15">
    <location>
        <position position="115"/>
    </location>
    <ligand>
        <name>Mg(2+)</name>
        <dbReference type="ChEBI" id="CHEBI:18420"/>
    </ligand>
</feature>
<evidence type="ECO:0000256" key="5">
    <source>
        <dbReference type="ARBA" id="ARBA00022475"/>
    </source>
</evidence>
<evidence type="ECO:0000256" key="3">
    <source>
        <dbReference type="ARBA" id="ARBA00011738"/>
    </source>
</evidence>
<evidence type="ECO:0000256" key="1">
    <source>
        <dbReference type="ARBA" id="ARBA00004609"/>
    </source>
</evidence>
<protein>
    <recommendedName>
        <fullName evidence="4">alkaline phosphatase</fullName>
        <ecNumber evidence="4">3.1.3.1</ecNumber>
    </recommendedName>
</protein>
<dbReference type="Pfam" id="PF00245">
    <property type="entry name" value="Alk_phosphatase"/>
    <property type="match status" value="1"/>
</dbReference>
<evidence type="ECO:0000256" key="15">
    <source>
        <dbReference type="PIRSR" id="PIRSR601952-2"/>
    </source>
</evidence>
<evidence type="ECO:0000313" key="18">
    <source>
        <dbReference type="Proteomes" id="UP000694700"/>
    </source>
</evidence>
<keyword evidence="13" id="KW-0449">Lipoprotein</keyword>
<dbReference type="SUPFAM" id="SSF53649">
    <property type="entry name" value="Alkaline phosphatase-like"/>
    <property type="match status" value="1"/>
</dbReference>
<dbReference type="Ensembl" id="ENSCCRT00015110428.1">
    <property type="protein sequence ID" value="ENSCCRP00015107024.1"/>
    <property type="gene ID" value="ENSCCRG00015042576.1"/>
</dbReference>
<feature type="binding site" evidence="15">
    <location>
        <position position="115"/>
    </location>
    <ligand>
        <name>Zn(2+)</name>
        <dbReference type="ChEBI" id="CHEBI:29105"/>
        <label>2</label>
    </ligand>
</feature>
<feature type="binding site" evidence="15">
    <location>
        <position position="228"/>
    </location>
    <ligand>
        <name>Mg(2+)</name>
        <dbReference type="ChEBI" id="CHEBI:18420"/>
    </ligand>
</feature>
<sequence length="571" mass="63335">MVTNDQYDHKFMLQKREWELQMTFVLREGYKQKGIKLFYRAVRAAAVEQTMATQHTLLIIGIFVLAGFDGCFSVIPEEEQNPNFWYVKGKQALHTSLSMKPNLQRAKNLILFLGDGMGISTVTAARIMKGQMEGKTGEESVLAMDTFPHLALSKTYNVDQQMPDSAATATAYLCGVKANYGTLGLSAAARRRDCSSSKGNEVKSILHQAKMAGKSVGIVSTARVQHASPAASYCHTPDRDWYSDKELPSEAVTGGCKDIAYQLVHNTDINVILGGGRQYMFPNEMVDPEYSTVTGSRKDKTNLVDVWLRSRNNAKYVWNKNDFDAVNEHKTDYLMGLFEPKDTRYELERDPSMDPSLTEMVEKAIKILRRNSKGFYLFVEGGRIDHGHHAGQAKYALTEAVEFDRAIARAAELTSELDTLSVVTADHSHVFSFGGYSYRGNSVLGVSYSKAEDGKSFTNALYGNGPGYQMGDGTRPDMNETVSSSDEYLQQAAVPLDSETHGSEDVAIFAKGPMAHLFHGVQEQSYIPHAMAYAACIEPYTDCLLEDYGVCTQFSLMVLMLSLLSSLTFLI</sequence>
<evidence type="ECO:0000313" key="17">
    <source>
        <dbReference type="Ensembl" id="ENSCCRP00015107024.1"/>
    </source>
</evidence>
<evidence type="ECO:0000256" key="7">
    <source>
        <dbReference type="ARBA" id="ARBA00022723"/>
    </source>
</evidence>
<dbReference type="PANTHER" id="PTHR11596:SF92">
    <property type="entry name" value="ALKALINE PHOSPHATASE"/>
    <property type="match status" value="1"/>
</dbReference>
<feature type="binding site" evidence="15">
    <location>
        <position position="389"/>
    </location>
    <ligand>
        <name>Zn(2+)</name>
        <dbReference type="ChEBI" id="CHEBI:29105"/>
        <label>2</label>
    </ligand>
</feature>
<keyword evidence="8" id="KW-0378">Hydrolase</keyword>
<evidence type="ECO:0000256" key="11">
    <source>
        <dbReference type="ARBA" id="ARBA00023136"/>
    </source>
</evidence>
<evidence type="ECO:0000256" key="14">
    <source>
        <dbReference type="PIRSR" id="PIRSR601952-1"/>
    </source>
</evidence>
<proteinExistence type="inferred from homology"/>
<evidence type="ECO:0000256" key="8">
    <source>
        <dbReference type="ARBA" id="ARBA00022801"/>
    </source>
</evidence>
<feature type="binding site" evidence="15">
    <location>
        <position position="226"/>
    </location>
    <ligand>
        <name>Mg(2+)</name>
        <dbReference type="ChEBI" id="CHEBI:18420"/>
    </ligand>
</feature>
<accession>A0A8C2AKN1</accession>
<dbReference type="CDD" id="cd16012">
    <property type="entry name" value="ALP"/>
    <property type="match status" value="1"/>
</dbReference>
<dbReference type="Proteomes" id="UP000694700">
    <property type="component" value="Unplaced"/>
</dbReference>
<dbReference type="FunFam" id="3.40.720.10:FF:000008">
    <property type="entry name" value="Alkaline phosphatase"/>
    <property type="match status" value="1"/>
</dbReference>
<keyword evidence="9 15" id="KW-0862">Zinc</keyword>
<feature type="binding site" evidence="15">
    <location>
        <position position="501"/>
    </location>
    <ligand>
        <name>Zn(2+)</name>
        <dbReference type="ChEBI" id="CHEBI:29105"/>
        <label>2</label>
    </ligand>
</feature>
<dbReference type="GO" id="GO:0005886">
    <property type="term" value="C:plasma membrane"/>
    <property type="evidence" value="ECO:0007669"/>
    <property type="project" value="UniProtKB-SubCell"/>
</dbReference>
<organism evidence="17 18">
    <name type="scientific">Cyprinus carpio</name>
    <name type="common">Common carp</name>
    <dbReference type="NCBI Taxonomy" id="7962"/>
    <lineage>
        <taxon>Eukaryota</taxon>
        <taxon>Metazoa</taxon>
        <taxon>Chordata</taxon>
        <taxon>Craniata</taxon>
        <taxon>Vertebrata</taxon>
        <taxon>Euteleostomi</taxon>
        <taxon>Actinopterygii</taxon>
        <taxon>Neopterygii</taxon>
        <taxon>Teleostei</taxon>
        <taxon>Ostariophysi</taxon>
        <taxon>Cypriniformes</taxon>
        <taxon>Cyprinidae</taxon>
        <taxon>Cyprininae</taxon>
        <taxon>Cyprinus</taxon>
    </lineage>
</organism>
<keyword evidence="7 15" id="KW-0479">Metal-binding</keyword>
<reference evidence="17" key="1">
    <citation type="submission" date="2025-08" db="UniProtKB">
        <authorList>
            <consortium name="Ensembl"/>
        </authorList>
    </citation>
    <scope>IDENTIFICATION</scope>
</reference>
<evidence type="ECO:0000256" key="13">
    <source>
        <dbReference type="ARBA" id="ARBA00023288"/>
    </source>
</evidence>
<dbReference type="InterPro" id="IPR017850">
    <property type="entry name" value="Alkaline_phosphatase_core_sf"/>
</dbReference>
<name>A0A8C2AKN1_CYPCA</name>
<feature type="binding site" evidence="15">
    <location>
        <position position="426"/>
    </location>
    <ligand>
        <name>Zn(2+)</name>
        <dbReference type="ChEBI" id="CHEBI:29105"/>
        <label>2</label>
    </ligand>
</feature>
<feature type="binding site" evidence="15">
    <location>
        <position position="385"/>
    </location>
    <ligand>
        <name>Zn(2+)</name>
        <dbReference type="ChEBI" id="CHEBI:29105"/>
        <label>2</label>
    </ligand>
</feature>
<keyword evidence="10 15" id="KW-0460">Magnesium</keyword>
<comment type="subunit">
    <text evidence="3">Homodimer.</text>
</comment>
<keyword evidence="5" id="KW-1003">Cell membrane</keyword>
<dbReference type="GO" id="GO:0004035">
    <property type="term" value="F:alkaline phosphatase activity"/>
    <property type="evidence" value="ECO:0007669"/>
    <property type="project" value="UniProtKB-EC"/>
</dbReference>
<keyword evidence="6" id="KW-0336">GPI-anchor</keyword>
<dbReference type="Gene3D" id="3.40.720.10">
    <property type="entry name" value="Alkaline Phosphatase, subunit A"/>
    <property type="match status" value="1"/>
</dbReference>
<evidence type="ECO:0000256" key="4">
    <source>
        <dbReference type="ARBA" id="ARBA00012647"/>
    </source>
</evidence>
<dbReference type="GO" id="GO:0098552">
    <property type="term" value="C:side of membrane"/>
    <property type="evidence" value="ECO:0007669"/>
    <property type="project" value="UniProtKB-KW"/>
</dbReference>
<dbReference type="GO" id="GO:0046872">
    <property type="term" value="F:metal ion binding"/>
    <property type="evidence" value="ECO:0007669"/>
    <property type="project" value="UniProtKB-KW"/>
</dbReference>
<dbReference type="SMART" id="SM00098">
    <property type="entry name" value="alkPPc"/>
    <property type="match status" value="1"/>
</dbReference>
<feature type="binding site" evidence="15">
    <location>
        <position position="427"/>
    </location>
    <ligand>
        <name>Zn(2+)</name>
        <dbReference type="ChEBI" id="CHEBI:29105"/>
        <label>2</label>
    </ligand>
</feature>
<evidence type="ECO:0000256" key="12">
    <source>
        <dbReference type="ARBA" id="ARBA00023180"/>
    </source>
</evidence>
<feature type="binding site" evidence="15">
    <location>
        <position position="380"/>
    </location>
    <ligand>
        <name>Mg(2+)</name>
        <dbReference type="ChEBI" id="CHEBI:18420"/>
    </ligand>
</feature>
<comment type="similarity">
    <text evidence="2 16">Belongs to the alkaline phosphatase family.</text>
</comment>
<evidence type="ECO:0000256" key="9">
    <source>
        <dbReference type="ARBA" id="ARBA00022833"/>
    </source>
</evidence>
<dbReference type="PRINTS" id="PR00113">
    <property type="entry name" value="ALKPHPHTASE"/>
</dbReference>
<evidence type="ECO:0000256" key="16">
    <source>
        <dbReference type="RuleBase" id="RU003946"/>
    </source>
</evidence>
<dbReference type="PANTHER" id="PTHR11596">
    <property type="entry name" value="ALKALINE PHOSPHATASE"/>
    <property type="match status" value="1"/>
</dbReference>
<comment type="cofactor">
    <cofactor evidence="15">
        <name>Zn(2+)</name>
        <dbReference type="ChEBI" id="CHEBI:29105"/>
    </cofactor>
    <text evidence="15">Binds 2 Zn(2+) ions.</text>
</comment>
<keyword evidence="11" id="KW-0472">Membrane</keyword>